<comment type="subcellular location">
    <subcellularLocation>
        <location evidence="1 4 5">Nucleus</location>
    </subcellularLocation>
</comment>
<reference evidence="8" key="1">
    <citation type="journal article" date="2013" name="Nat. Commun.">
        <title>Whole-genome sequencing of Oryza brachyantha reveals mechanisms underlying Oryza genome evolution.</title>
        <authorList>
            <person name="Chen J."/>
            <person name="Huang Q."/>
            <person name="Gao D."/>
            <person name="Wang J."/>
            <person name="Lang Y."/>
            <person name="Liu T."/>
            <person name="Li B."/>
            <person name="Bai Z."/>
            <person name="Luis Goicoechea J."/>
            <person name="Liang C."/>
            <person name="Chen C."/>
            <person name="Zhang W."/>
            <person name="Sun S."/>
            <person name="Liao Y."/>
            <person name="Zhang X."/>
            <person name="Yang L."/>
            <person name="Song C."/>
            <person name="Wang M."/>
            <person name="Shi J."/>
            <person name="Liu G."/>
            <person name="Liu J."/>
            <person name="Zhou H."/>
            <person name="Zhou W."/>
            <person name="Yu Q."/>
            <person name="An N."/>
            <person name="Chen Y."/>
            <person name="Cai Q."/>
            <person name="Wang B."/>
            <person name="Liu B."/>
            <person name="Min J."/>
            <person name="Huang Y."/>
            <person name="Wu H."/>
            <person name="Li Z."/>
            <person name="Zhang Y."/>
            <person name="Yin Y."/>
            <person name="Song W."/>
            <person name="Jiang J."/>
            <person name="Jackson S.A."/>
            <person name="Wing R.A."/>
            <person name="Wang J."/>
            <person name="Chen M."/>
        </authorList>
    </citation>
    <scope>NUCLEOTIDE SEQUENCE [LARGE SCALE GENOMIC DNA]</scope>
    <source>
        <strain evidence="8">cv. IRGC 101232</strain>
    </source>
</reference>
<accession>J3MA11</accession>
<dbReference type="eggNOG" id="KOG0483">
    <property type="taxonomic scope" value="Eukaryota"/>
</dbReference>
<evidence type="ECO:0000313" key="9">
    <source>
        <dbReference type="Proteomes" id="UP000006038"/>
    </source>
</evidence>
<dbReference type="SMART" id="SM00389">
    <property type="entry name" value="HOX"/>
    <property type="match status" value="1"/>
</dbReference>
<keyword evidence="4 5" id="KW-0238">DNA-binding</keyword>
<dbReference type="Pfam" id="PF00046">
    <property type="entry name" value="Homeodomain"/>
    <property type="match status" value="1"/>
</dbReference>
<dbReference type="PANTHER" id="PTHR45714:SF8">
    <property type="entry name" value="HOMEOBOX-LEUCINE ZIPPER PROTEIN ATHB-17"/>
    <property type="match status" value="1"/>
</dbReference>
<dbReference type="InterPro" id="IPR001356">
    <property type="entry name" value="HD"/>
</dbReference>
<keyword evidence="4 5" id="KW-0371">Homeobox</keyword>
<dbReference type="STRING" id="4533.J3MA11"/>
<dbReference type="OMA" id="PSRRTWF"/>
<organism evidence="8">
    <name type="scientific">Oryza brachyantha</name>
    <name type="common">malo sina</name>
    <dbReference type="NCBI Taxonomy" id="4533"/>
    <lineage>
        <taxon>Eukaryota</taxon>
        <taxon>Viridiplantae</taxon>
        <taxon>Streptophyta</taxon>
        <taxon>Embryophyta</taxon>
        <taxon>Tracheophyta</taxon>
        <taxon>Spermatophyta</taxon>
        <taxon>Magnoliopsida</taxon>
        <taxon>Liliopsida</taxon>
        <taxon>Poales</taxon>
        <taxon>Poaceae</taxon>
        <taxon>BOP clade</taxon>
        <taxon>Oryzoideae</taxon>
        <taxon>Oryzeae</taxon>
        <taxon>Oryzinae</taxon>
        <taxon>Oryza</taxon>
    </lineage>
</organism>
<dbReference type="PANTHER" id="PTHR45714">
    <property type="entry name" value="HOMEOBOX-LEUCINE ZIPPER PROTEIN HAT14"/>
    <property type="match status" value="1"/>
</dbReference>
<evidence type="ECO:0000256" key="4">
    <source>
        <dbReference type="PROSITE-ProRule" id="PRU00108"/>
    </source>
</evidence>
<reference evidence="8" key="2">
    <citation type="submission" date="2013-04" db="UniProtKB">
        <authorList>
            <consortium name="EnsemblPlants"/>
        </authorList>
    </citation>
    <scope>IDENTIFICATION</scope>
</reference>
<evidence type="ECO:0000256" key="6">
    <source>
        <dbReference type="SAM" id="Coils"/>
    </source>
</evidence>
<keyword evidence="4 5" id="KW-0539">Nucleus</keyword>
<protein>
    <recommendedName>
        <fullName evidence="7">Homeobox domain-containing protein</fullName>
    </recommendedName>
</protein>
<evidence type="ECO:0000256" key="3">
    <source>
        <dbReference type="ARBA" id="ARBA00023163"/>
    </source>
</evidence>
<dbReference type="InterPro" id="IPR050762">
    <property type="entry name" value="HD-ZIP_Homeobox_LZ_Class_II"/>
</dbReference>
<evidence type="ECO:0000313" key="8">
    <source>
        <dbReference type="EnsemblPlants" id="OB05G34350.1"/>
    </source>
</evidence>
<dbReference type="CDD" id="cd00086">
    <property type="entry name" value="homeodomain"/>
    <property type="match status" value="1"/>
</dbReference>
<dbReference type="PROSITE" id="PS50071">
    <property type="entry name" value="HOMEOBOX_2"/>
    <property type="match status" value="1"/>
</dbReference>
<proteinExistence type="predicted"/>
<keyword evidence="2" id="KW-0805">Transcription regulation</keyword>
<dbReference type="Gramene" id="OB05G34350.1">
    <property type="protein sequence ID" value="OB05G34350.1"/>
    <property type="gene ID" value="OB05G34350"/>
</dbReference>
<dbReference type="GO" id="GO:0003677">
    <property type="term" value="F:DNA binding"/>
    <property type="evidence" value="ECO:0007669"/>
    <property type="project" value="UniProtKB-UniRule"/>
</dbReference>
<feature type="domain" description="Homeobox" evidence="7">
    <location>
        <begin position="43"/>
        <end position="103"/>
    </location>
</feature>
<evidence type="ECO:0000256" key="1">
    <source>
        <dbReference type="ARBA" id="ARBA00004123"/>
    </source>
</evidence>
<keyword evidence="3" id="KW-0804">Transcription</keyword>
<name>J3MA11_ORYBR</name>
<keyword evidence="9" id="KW-1185">Reference proteome</keyword>
<sequence>MNKNAREQGVHLDLNRPYSGEEEELRLGVGMGVHRGEERGVLRRESSRHARLTMEQCKQLDEFYRQNPTIDVKQKRELAARLNLRLKQVDSWIRNRRSRSKQKSTEMECKQLKESLNIAQEDNHSLRLQVEQLKTKNLQLQLQLHTHHWQHAVRAPAGQQASTSAATGIFTSPWLDPNPYRAWYSPNAL</sequence>
<dbReference type="GO" id="GO:0005634">
    <property type="term" value="C:nucleus"/>
    <property type="evidence" value="ECO:0007669"/>
    <property type="project" value="UniProtKB-SubCell"/>
</dbReference>
<dbReference type="Proteomes" id="UP000006038">
    <property type="component" value="Chromosome 5"/>
</dbReference>
<evidence type="ECO:0000259" key="7">
    <source>
        <dbReference type="PROSITE" id="PS50071"/>
    </source>
</evidence>
<dbReference type="HOGENOM" id="CLU_096230_0_0_1"/>
<dbReference type="InterPro" id="IPR009057">
    <property type="entry name" value="Homeodomain-like_sf"/>
</dbReference>
<dbReference type="AlphaFoldDB" id="J3MA11"/>
<evidence type="ECO:0000256" key="5">
    <source>
        <dbReference type="RuleBase" id="RU000682"/>
    </source>
</evidence>
<keyword evidence="6" id="KW-0175">Coiled coil</keyword>
<dbReference type="SUPFAM" id="SSF46689">
    <property type="entry name" value="Homeodomain-like"/>
    <property type="match status" value="1"/>
</dbReference>
<feature type="coiled-coil region" evidence="6">
    <location>
        <begin position="102"/>
        <end position="143"/>
    </location>
</feature>
<dbReference type="Gene3D" id="1.10.10.60">
    <property type="entry name" value="Homeodomain-like"/>
    <property type="match status" value="1"/>
</dbReference>
<dbReference type="EnsemblPlants" id="OB05G34350.1">
    <property type="protein sequence ID" value="OB05G34350.1"/>
    <property type="gene ID" value="OB05G34350"/>
</dbReference>
<feature type="DNA-binding region" description="Homeobox" evidence="4">
    <location>
        <begin position="45"/>
        <end position="104"/>
    </location>
</feature>
<evidence type="ECO:0000256" key="2">
    <source>
        <dbReference type="ARBA" id="ARBA00023015"/>
    </source>
</evidence>